<protein>
    <submittedName>
        <fullName evidence="2">Predicted nucleic-acid-binding protein, contains PIN domain</fullName>
    </submittedName>
</protein>
<proteinExistence type="predicted"/>
<dbReference type="InterPro" id="IPR002716">
    <property type="entry name" value="PIN_dom"/>
</dbReference>
<dbReference type="Proteomes" id="UP000198405">
    <property type="component" value="Unassembled WGS sequence"/>
</dbReference>
<dbReference type="SUPFAM" id="SSF88723">
    <property type="entry name" value="PIN domain-like"/>
    <property type="match status" value="1"/>
</dbReference>
<gene>
    <name evidence="2" type="ORF">SAMN06265340_1224</name>
</gene>
<keyword evidence="3" id="KW-1185">Reference proteome</keyword>
<dbReference type="OrthoDB" id="9789052at2"/>
<organism evidence="2 3">
    <name type="scientific">Desulfurobacterium atlanticum</name>
    <dbReference type="NCBI Taxonomy" id="240169"/>
    <lineage>
        <taxon>Bacteria</taxon>
        <taxon>Pseudomonadati</taxon>
        <taxon>Aquificota</taxon>
        <taxon>Aquificia</taxon>
        <taxon>Desulfurobacteriales</taxon>
        <taxon>Desulfurobacteriaceae</taxon>
        <taxon>Desulfurobacterium</taxon>
    </lineage>
</organism>
<sequence>MRKGSRKEKILDTNVILRYLLKDDNDLYLKAEKIINSVKSGECYLFIPQAVFVEVVFVLQKLYKVPRNEIVNALNFFLFLKGCKVQDKEVIEKALVIYKTTNLSFVDALLCAFKRGRKYLLETFDKDLIKKCTD</sequence>
<evidence type="ECO:0000313" key="3">
    <source>
        <dbReference type="Proteomes" id="UP000198405"/>
    </source>
</evidence>
<reference evidence="3" key="1">
    <citation type="submission" date="2017-06" db="EMBL/GenBank/DDBJ databases">
        <authorList>
            <person name="Varghese N."/>
            <person name="Submissions S."/>
        </authorList>
    </citation>
    <scope>NUCLEOTIDE SEQUENCE [LARGE SCALE GENOMIC DNA]</scope>
    <source>
        <strain evidence="3">DSM 15668</strain>
    </source>
</reference>
<evidence type="ECO:0000259" key="1">
    <source>
        <dbReference type="Pfam" id="PF01850"/>
    </source>
</evidence>
<dbReference type="AlphaFoldDB" id="A0A239AEK4"/>
<dbReference type="Gene3D" id="3.40.50.1010">
    <property type="entry name" value="5'-nuclease"/>
    <property type="match status" value="1"/>
</dbReference>
<dbReference type="RefSeq" id="WP_089323763.1">
    <property type="nucleotide sequence ID" value="NZ_FZOB01000022.1"/>
</dbReference>
<dbReference type="Pfam" id="PF01850">
    <property type="entry name" value="PIN"/>
    <property type="match status" value="1"/>
</dbReference>
<dbReference type="InterPro" id="IPR029060">
    <property type="entry name" value="PIN-like_dom_sf"/>
</dbReference>
<dbReference type="EMBL" id="FZOB01000022">
    <property type="protein sequence ID" value="SNR93791.1"/>
    <property type="molecule type" value="Genomic_DNA"/>
</dbReference>
<name>A0A239AEK4_9BACT</name>
<evidence type="ECO:0000313" key="2">
    <source>
        <dbReference type="EMBL" id="SNR93791.1"/>
    </source>
</evidence>
<accession>A0A239AEK4</accession>
<feature type="domain" description="PIN" evidence="1">
    <location>
        <begin position="10"/>
        <end position="130"/>
    </location>
</feature>